<dbReference type="InterPro" id="IPR007936">
    <property type="entry name" value="VapE-like_dom"/>
</dbReference>
<dbReference type="EMBL" id="CP000473">
    <property type="protein sequence ID" value="ABJ87779.1"/>
    <property type="molecule type" value="Genomic_DNA"/>
</dbReference>
<dbReference type="HOGENOM" id="CLU_031869_2_0_0"/>
<name>Q01RE1_SOLUE</name>
<feature type="domain" description="Virulence-associated protein E-like" evidence="1">
    <location>
        <begin position="101"/>
        <end position="309"/>
    </location>
</feature>
<gene>
    <name evidence="2" type="ordered locus">Acid_6864</name>
</gene>
<dbReference type="eggNOG" id="COG5545">
    <property type="taxonomic scope" value="Bacteria"/>
</dbReference>
<evidence type="ECO:0000313" key="2">
    <source>
        <dbReference type="EMBL" id="ABJ87779.1"/>
    </source>
</evidence>
<dbReference type="Pfam" id="PF05272">
    <property type="entry name" value="VapE-like_dom"/>
    <property type="match status" value="1"/>
</dbReference>
<dbReference type="InParanoid" id="Q01RE1"/>
<reference evidence="2" key="1">
    <citation type="submission" date="2006-10" db="EMBL/GenBank/DDBJ databases">
        <title>Complete sequence of Solibacter usitatus Ellin6076.</title>
        <authorList>
            <consortium name="US DOE Joint Genome Institute"/>
            <person name="Copeland A."/>
            <person name="Lucas S."/>
            <person name="Lapidus A."/>
            <person name="Barry K."/>
            <person name="Detter J.C."/>
            <person name="Glavina del Rio T."/>
            <person name="Hammon N."/>
            <person name="Israni S."/>
            <person name="Dalin E."/>
            <person name="Tice H."/>
            <person name="Pitluck S."/>
            <person name="Thompson L.S."/>
            <person name="Brettin T."/>
            <person name="Bruce D."/>
            <person name="Han C."/>
            <person name="Tapia R."/>
            <person name="Gilna P."/>
            <person name="Schmutz J."/>
            <person name="Larimer F."/>
            <person name="Land M."/>
            <person name="Hauser L."/>
            <person name="Kyrpides N."/>
            <person name="Mikhailova N."/>
            <person name="Janssen P.H."/>
            <person name="Kuske C.R."/>
            <person name="Richardson P."/>
        </authorList>
    </citation>
    <scope>NUCLEOTIDE SEQUENCE</scope>
    <source>
        <strain evidence="2">Ellin6076</strain>
    </source>
</reference>
<proteinExistence type="predicted"/>
<accession>Q01RE1</accession>
<dbReference type="PANTHER" id="PTHR34985:SF1">
    <property type="entry name" value="SLR0554 PROTEIN"/>
    <property type="match status" value="1"/>
</dbReference>
<dbReference type="PANTHER" id="PTHR34985">
    <property type="entry name" value="SLR0554 PROTEIN"/>
    <property type="match status" value="1"/>
</dbReference>
<evidence type="ECO:0000259" key="1">
    <source>
        <dbReference type="Pfam" id="PF05272"/>
    </source>
</evidence>
<dbReference type="KEGG" id="sus:Acid_6864"/>
<sequence>MNTTEGRILPVLANAIAAFRHAPEWGGVLAFNEFGFGTVVLKPAPWGVVPKGEWTDHEDRLAAEWLQRQGILVSVDIAGQAVQTAARDHPFHPVKSYFHGLFWDGVERLDRWLSTYLGAEDTDYSRAVGSRWLISAVARIFQPGAKADCCLILEGPQGIRKSTALRTIAGEYFTDELADLGSKDAAMQTRGVWIIELSELDNLSHAEVARIKAFMSRTTDRFRPPYGMRLVESPRQCVFAGTVNHGTYLRDETGGRRFWPVVCGRIDVEGLGEVRDQLWAEAKARYESGSPWWLDTPELVQLASDQQEARYEGDPWEEVIGPWLECKQSTAISEVLLRCIDKPQAQWTQTDKVRAARCLRTQGWVRYRERQGNRLEWRYRRVV</sequence>
<organism evidence="2">
    <name type="scientific">Solibacter usitatus (strain Ellin6076)</name>
    <dbReference type="NCBI Taxonomy" id="234267"/>
    <lineage>
        <taxon>Bacteria</taxon>
        <taxon>Pseudomonadati</taxon>
        <taxon>Acidobacteriota</taxon>
        <taxon>Terriglobia</taxon>
        <taxon>Bryobacterales</taxon>
        <taxon>Solibacteraceae</taxon>
        <taxon>Candidatus Solibacter</taxon>
    </lineage>
</organism>
<dbReference type="AlphaFoldDB" id="Q01RE1"/>
<protein>
    <submittedName>
        <fullName evidence="2">Virulence-associated E family protein</fullName>
    </submittedName>
</protein>